<evidence type="ECO:0000313" key="14">
    <source>
        <dbReference type="EMBL" id="AET40041.1"/>
    </source>
</evidence>
<keyword evidence="6" id="KW-0548">Nucleotidyltransferase</keyword>
<name>I6ND99_ERECY</name>
<reference evidence="14 15" key="1">
    <citation type="journal article" date="2011" name="G3 (Bethesda)">
        <title>Genome evolution in the Eremothecium clade of the Saccharomyces complex revealed by comparative genomics.</title>
        <authorList>
            <person name="Wendland J."/>
            <person name="Walther A."/>
        </authorList>
    </citation>
    <scope>NUCLEOTIDE SEQUENCE [LARGE SCALE GENOMIC DNA]</scope>
    <source>
        <strain evidence="15">CBS 270.75 / DBVPG 7215 / KCTC 17166 / NRRL Y-17582</strain>
    </source>
</reference>
<keyword evidence="9" id="KW-0067">ATP-binding</keyword>
<keyword evidence="5" id="KW-0808">Transferase</keyword>
<dbReference type="GO" id="GO:0005737">
    <property type="term" value="C:cytoplasm"/>
    <property type="evidence" value="ECO:0007669"/>
    <property type="project" value="EnsemblFungi"/>
</dbReference>
<dbReference type="InterPro" id="IPR014729">
    <property type="entry name" value="Rossmann-like_a/b/a_fold"/>
</dbReference>
<evidence type="ECO:0000256" key="8">
    <source>
        <dbReference type="ARBA" id="ARBA00022827"/>
    </source>
</evidence>
<evidence type="ECO:0000259" key="13">
    <source>
        <dbReference type="Pfam" id="PF01507"/>
    </source>
</evidence>
<dbReference type="OMA" id="TVFIDQE"/>
<dbReference type="Gene3D" id="3.40.50.620">
    <property type="entry name" value="HUPs"/>
    <property type="match status" value="1"/>
</dbReference>
<keyword evidence="3" id="KW-0285">Flavoprotein</keyword>
<evidence type="ECO:0000256" key="6">
    <source>
        <dbReference type="ARBA" id="ARBA00022695"/>
    </source>
</evidence>
<dbReference type="Pfam" id="PF01507">
    <property type="entry name" value="PAPS_reduct"/>
    <property type="match status" value="1"/>
</dbReference>
<evidence type="ECO:0000256" key="12">
    <source>
        <dbReference type="ARBA" id="ARBA00049494"/>
    </source>
</evidence>
<evidence type="ECO:0000256" key="3">
    <source>
        <dbReference type="ARBA" id="ARBA00022630"/>
    </source>
</evidence>
<evidence type="ECO:0000256" key="1">
    <source>
        <dbReference type="ARBA" id="ARBA00004726"/>
    </source>
</evidence>
<protein>
    <recommendedName>
        <fullName evidence="2">FAD synthase</fullName>
        <ecNumber evidence="2">2.7.7.2</ecNumber>
    </recommendedName>
    <alternativeName>
        <fullName evidence="10">FAD pyrophosphorylase</fullName>
    </alternativeName>
    <alternativeName>
        <fullName evidence="11">FMN adenylyltransferase</fullName>
    </alternativeName>
</protein>
<evidence type="ECO:0000256" key="4">
    <source>
        <dbReference type="ARBA" id="ARBA00022643"/>
    </source>
</evidence>
<dbReference type="GO" id="GO:0005524">
    <property type="term" value="F:ATP binding"/>
    <property type="evidence" value="ECO:0007669"/>
    <property type="project" value="UniProtKB-KW"/>
</dbReference>
<gene>
    <name evidence="14" type="ordered locus">Ecym_5278</name>
</gene>
<dbReference type="PANTHER" id="PTHR23293:SF9">
    <property type="entry name" value="FAD SYNTHASE"/>
    <property type="match status" value="1"/>
</dbReference>
<dbReference type="EC" id="2.7.7.2" evidence="2"/>
<dbReference type="InParanoid" id="I6ND99"/>
<evidence type="ECO:0000256" key="10">
    <source>
        <dbReference type="ARBA" id="ARBA00031145"/>
    </source>
</evidence>
<evidence type="ECO:0000256" key="7">
    <source>
        <dbReference type="ARBA" id="ARBA00022741"/>
    </source>
</evidence>
<dbReference type="HOGENOM" id="CLU_056971_0_1_1"/>
<dbReference type="eggNOG" id="KOG2644">
    <property type="taxonomic scope" value="Eukaryota"/>
</dbReference>
<dbReference type="GO" id="GO:0006747">
    <property type="term" value="P:FAD biosynthetic process"/>
    <property type="evidence" value="ECO:0007669"/>
    <property type="project" value="EnsemblFungi"/>
</dbReference>
<feature type="domain" description="Phosphoadenosine phosphosulphate reductase" evidence="13">
    <location>
        <begin position="58"/>
        <end position="231"/>
    </location>
</feature>
<dbReference type="FunCoup" id="I6ND99">
    <property type="interactions" value="156"/>
</dbReference>
<dbReference type="GO" id="GO:0003919">
    <property type="term" value="F:FMN adenylyltransferase activity"/>
    <property type="evidence" value="ECO:0007669"/>
    <property type="project" value="UniProtKB-EC"/>
</dbReference>
<evidence type="ECO:0000313" key="15">
    <source>
        <dbReference type="Proteomes" id="UP000006790"/>
    </source>
</evidence>
<evidence type="ECO:0000256" key="5">
    <source>
        <dbReference type="ARBA" id="ARBA00022679"/>
    </source>
</evidence>
<evidence type="ECO:0000256" key="2">
    <source>
        <dbReference type="ARBA" id="ARBA00012393"/>
    </source>
</evidence>
<dbReference type="KEGG" id="erc:Ecym_5278"/>
<organism evidence="14 15">
    <name type="scientific">Eremothecium cymbalariae (strain CBS 270.75 / DBVPG 7215 / KCTC 17166 / NRRL Y-17582)</name>
    <name type="common">Yeast</name>
    <dbReference type="NCBI Taxonomy" id="931890"/>
    <lineage>
        <taxon>Eukaryota</taxon>
        <taxon>Fungi</taxon>
        <taxon>Dikarya</taxon>
        <taxon>Ascomycota</taxon>
        <taxon>Saccharomycotina</taxon>
        <taxon>Saccharomycetes</taxon>
        <taxon>Saccharomycetales</taxon>
        <taxon>Saccharomycetaceae</taxon>
        <taxon>Eremothecium</taxon>
    </lineage>
</organism>
<dbReference type="RefSeq" id="XP_003646858.1">
    <property type="nucleotide sequence ID" value="XM_003646810.1"/>
</dbReference>
<dbReference type="OrthoDB" id="270728at2759"/>
<comment type="pathway">
    <text evidence="1">Cofactor biosynthesis; FAD biosynthesis; FAD from FMN: step 1/1.</text>
</comment>
<keyword evidence="4" id="KW-0288">FMN</keyword>
<dbReference type="AlphaFoldDB" id="I6ND99"/>
<accession>I6ND99</accession>
<proteinExistence type="predicted"/>
<keyword evidence="7" id="KW-0547">Nucleotide-binding</keyword>
<dbReference type="Proteomes" id="UP000006790">
    <property type="component" value="Chromosome 5"/>
</dbReference>
<evidence type="ECO:0000256" key="9">
    <source>
        <dbReference type="ARBA" id="ARBA00022840"/>
    </source>
</evidence>
<dbReference type="STRING" id="931890.I6ND99"/>
<dbReference type="PANTHER" id="PTHR23293">
    <property type="entry name" value="FAD SYNTHETASE-RELATED FMN ADENYLYLTRANSFERASE"/>
    <property type="match status" value="1"/>
</dbReference>
<sequence>MTHSFLSVAEHCHNITESYLAITSNNPTILETQSVIRLTKCYILDEVLTKWDVQTGEITFSYNGGKDCQVLLIIYLGCLYTFYHRKIVDSPYDDKYHDLPIQRLPAAYIRDSETFESLEDFVDSTVDCYCLSLYESPKDKGLSMAHAFEEYLNLYPSTKAIIIGIRHTDPYADNLMHIQKTDAGWPDFIRIQPILHWKLVNVWSFLLYSGEEICGLYGLGYTSIGSINCTTRNPHLRSERKVAAGNERNQVDNQFKWEIDHAYGKTVATDYVKLSKISPSDLDIILNNDKYSYYPGWYLINDNLERAGRLANLK</sequence>
<comment type="catalytic activity">
    <reaction evidence="12">
        <text>FMN + ATP + H(+) = FAD + diphosphate</text>
        <dbReference type="Rhea" id="RHEA:17237"/>
        <dbReference type="ChEBI" id="CHEBI:15378"/>
        <dbReference type="ChEBI" id="CHEBI:30616"/>
        <dbReference type="ChEBI" id="CHEBI:33019"/>
        <dbReference type="ChEBI" id="CHEBI:57692"/>
        <dbReference type="ChEBI" id="CHEBI:58210"/>
        <dbReference type="EC" id="2.7.7.2"/>
    </reaction>
</comment>
<dbReference type="SUPFAM" id="SSF52402">
    <property type="entry name" value="Adenine nucleotide alpha hydrolases-like"/>
    <property type="match status" value="1"/>
</dbReference>
<evidence type="ECO:0000256" key="11">
    <source>
        <dbReference type="ARBA" id="ARBA00031871"/>
    </source>
</evidence>
<keyword evidence="8" id="KW-0274">FAD</keyword>
<keyword evidence="15" id="KW-1185">Reference proteome</keyword>
<dbReference type="GeneID" id="11468378"/>
<dbReference type="EMBL" id="CP002501">
    <property type="protein sequence ID" value="AET40041.1"/>
    <property type="molecule type" value="Genomic_DNA"/>
</dbReference>
<dbReference type="InterPro" id="IPR002500">
    <property type="entry name" value="PAPS_reduct_dom"/>
</dbReference>